<accession>A0A0F9YGT5</accession>
<dbReference type="Pfam" id="PF13304">
    <property type="entry name" value="AAA_21"/>
    <property type="match status" value="1"/>
</dbReference>
<reference evidence="2 3" key="1">
    <citation type="journal article" date="2015" name="Nature">
        <title>rRNA introns, odd ribosomes, and small enigmatic genomes across a large radiation of phyla.</title>
        <authorList>
            <person name="Brown C.T."/>
            <person name="Hug L.A."/>
            <person name="Thomas B.C."/>
            <person name="Sharon I."/>
            <person name="Castelle C.J."/>
            <person name="Singh A."/>
            <person name="Wilkins M.J."/>
            <person name="Williams K.H."/>
            <person name="Banfield J.F."/>
        </authorList>
    </citation>
    <scope>NUCLEOTIDE SEQUENCE [LARGE SCALE GENOMIC DNA]</scope>
</reference>
<dbReference type="SUPFAM" id="SSF52540">
    <property type="entry name" value="P-loop containing nucleoside triphosphate hydrolases"/>
    <property type="match status" value="1"/>
</dbReference>
<sequence length="537" mass="61395">MKIKKIQLKNEYKRFFDLTIDLGPEPKKIIALVGPNGCGKSSVFDGLLYITNAHGRIGNKNQKDFTYHSMTQVPNYNWQNISIEFTTGDFQAVRASKVKLGKEQTIFSFRSPYRYNSNLKVLQSEATSEIRLNNYGATTTSDLDDKMIENYRRLYVKYNNYLNKEDCKPSVAKAKIIGDINNSLLNCLDLEITSIGDIEASKGTLYFKKNDHPNVFEFNVLSSGEKEVVDILLDLYLRQDEYNDTVFIIDEPELHINTSIQKKLLLEIDKLIGKDCQIWIATHSIGFLRALQEDLKNECQIIQFEKGINWASTPQTLTPMKKSLSKWKEVFETALDDLNGLISPKRIIYCEGKDILGSDKKEEGLDAQVYNNIFEDQHFDTLFVSAGGCNELGSISIKPLKLLLLKKIFDDVEVLLLTDGDCENTGNNASQENKLLLKTKTPILKILDRLEIKNYLYDKEVLKKYCSINKLNFNEEEYDKLVTDINNQNLKDKTVEIKVICSVITSVSKEDFKLNIAKIISKDMPVYTELESSIFTN</sequence>
<name>A0A0F9YGT5_9BACT</name>
<protein>
    <recommendedName>
        <fullName evidence="1">ATPase AAA-type core domain-containing protein</fullName>
    </recommendedName>
</protein>
<comment type="caution">
    <text evidence="2">The sequence shown here is derived from an EMBL/GenBank/DDBJ whole genome shotgun (WGS) entry which is preliminary data.</text>
</comment>
<dbReference type="Gene3D" id="3.40.50.300">
    <property type="entry name" value="P-loop containing nucleotide triphosphate hydrolases"/>
    <property type="match status" value="1"/>
</dbReference>
<organism evidence="2 3">
    <name type="scientific">Candidatus Nomurabacteria bacterium GW2011_GWF1_31_48</name>
    <dbReference type="NCBI Taxonomy" id="1618767"/>
    <lineage>
        <taxon>Bacteria</taxon>
        <taxon>Candidatus Nomuraibacteriota</taxon>
    </lineage>
</organism>
<dbReference type="Proteomes" id="UP000034934">
    <property type="component" value="Unassembled WGS sequence"/>
</dbReference>
<evidence type="ECO:0000259" key="1">
    <source>
        <dbReference type="Pfam" id="PF13304"/>
    </source>
</evidence>
<evidence type="ECO:0000313" key="3">
    <source>
        <dbReference type="Proteomes" id="UP000034934"/>
    </source>
</evidence>
<dbReference type="InterPro" id="IPR051396">
    <property type="entry name" value="Bact_Antivir_Def_Nuclease"/>
</dbReference>
<dbReference type="EMBL" id="LBOG01000002">
    <property type="protein sequence ID" value="KKP30593.1"/>
    <property type="molecule type" value="Genomic_DNA"/>
</dbReference>
<proteinExistence type="predicted"/>
<dbReference type="PATRIC" id="fig|1618767.3.peg.231"/>
<dbReference type="AlphaFoldDB" id="A0A0F9YGT5"/>
<gene>
    <name evidence="2" type="ORF">UR19_C0002G0114</name>
</gene>
<feature type="domain" description="ATPase AAA-type core" evidence="1">
    <location>
        <begin position="152"/>
        <end position="288"/>
    </location>
</feature>
<evidence type="ECO:0000313" key="2">
    <source>
        <dbReference type="EMBL" id="KKP30593.1"/>
    </source>
</evidence>
<dbReference type="PANTHER" id="PTHR43581">
    <property type="entry name" value="ATP/GTP PHOSPHATASE"/>
    <property type="match status" value="1"/>
</dbReference>
<dbReference type="GO" id="GO:0016887">
    <property type="term" value="F:ATP hydrolysis activity"/>
    <property type="evidence" value="ECO:0007669"/>
    <property type="project" value="InterPro"/>
</dbReference>
<dbReference type="InterPro" id="IPR003959">
    <property type="entry name" value="ATPase_AAA_core"/>
</dbReference>
<dbReference type="GO" id="GO:0005524">
    <property type="term" value="F:ATP binding"/>
    <property type="evidence" value="ECO:0007669"/>
    <property type="project" value="InterPro"/>
</dbReference>
<dbReference type="PANTHER" id="PTHR43581:SF4">
    <property type="entry name" value="ATP_GTP PHOSPHATASE"/>
    <property type="match status" value="1"/>
</dbReference>
<dbReference type="InterPro" id="IPR027417">
    <property type="entry name" value="P-loop_NTPase"/>
</dbReference>